<evidence type="ECO:0000256" key="1">
    <source>
        <dbReference type="ARBA" id="ARBA00004141"/>
    </source>
</evidence>
<evidence type="ECO:0000313" key="9">
    <source>
        <dbReference type="Proteomes" id="UP000838412"/>
    </source>
</evidence>
<dbReference type="PROSITE" id="PS50922">
    <property type="entry name" value="TLC"/>
    <property type="match status" value="1"/>
</dbReference>
<dbReference type="GO" id="GO:0016020">
    <property type="term" value="C:membrane"/>
    <property type="evidence" value="ECO:0007669"/>
    <property type="project" value="UniProtKB-SubCell"/>
</dbReference>
<protein>
    <submittedName>
        <fullName evidence="8">TMEM56 protein</fullName>
    </submittedName>
</protein>
<feature type="transmembrane region" description="Helical" evidence="6">
    <location>
        <begin position="213"/>
        <end position="239"/>
    </location>
</feature>
<keyword evidence="2 5" id="KW-0812">Transmembrane</keyword>
<feature type="transmembrane region" description="Helical" evidence="6">
    <location>
        <begin position="6"/>
        <end position="25"/>
    </location>
</feature>
<dbReference type="EMBL" id="OV696692">
    <property type="protein sequence ID" value="CAH1270818.1"/>
    <property type="molecule type" value="Genomic_DNA"/>
</dbReference>
<evidence type="ECO:0000256" key="4">
    <source>
        <dbReference type="ARBA" id="ARBA00023136"/>
    </source>
</evidence>
<organism evidence="8 9">
    <name type="scientific">Branchiostoma lanceolatum</name>
    <name type="common">Common lancelet</name>
    <name type="synonym">Amphioxus lanceolatum</name>
    <dbReference type="NCBI Taxonomy" id="7740"/>
    <lineage>
        <taxon>Eukaryota</taxon>
        <taxon>Metazoa</taxon>
        <taxon>Chordata</taxon>
        <taxon>Cephalochordata</taxon>
        <taxon>Leptocardii</taxon>
        <taxon>Amphioxiformes</taxon>
        <taxon>Branchiostomatidae</taxon>
        <taxon>Branchiostoma</taxon>
    </lineage>
</organism>
<comment type="subcellular location">
    <subcellularLocation>
        <location evidence="1">Membrane</location>
        <topology evidence="1">Multi-pass membrane protein</topology>
    </subcellularLocation>
</comment>
<evidence type="ECO:0000259" key="7">
    <source>
        <dbReference type="PROSITE" id="PS50922"/>
    </source>
</evidence>
<dbReference type="Proteomes" id="UP000838412">
    <property type="component" value="Chromosome 7"/>
</dbReference>
<dbReference type="OrthoDB" id="10266980at2759"/>
<feature type="transmembrane region" description="Helical" evidence="6">
    <location>
        <begin position="46"/>
        <end position="70"/>
    </location>
</feature>
<evidence type="ECO:0000256" key="6">
    <source>
        <dbReference type="SAM" id="Phobius"/>
    </source>
</evidence>
<dbReference type="GO" id="GO:0055088">
    <property type="term" value="P:lipid homeostasis"/>
    <property type="evidence" value="ECO:0007669"/>
    <property type="project" value="TreeGrafter"/>
</dbReference>
<evidence type="ECO:0000256" key="2">
    <source>
        <dbReference type="ARBA" id="ARBA00022692"/>
    </source>
</evidence>
<dbReference type="GO" id="GO:0005783">
    <property type="term" value="C:endoplasmic reticulum"/>
    <property type="evidence" value="ECO:0007669"/>
    <property type="project" value="TreeGrafter"/>
</dbReference>
<sequence length="245" mass="27587">MAYTGAHLLTILASFSFHLAVYRWLVAPVLGRLSPVFKTLPPSKQVVLKDCVMSLVHALIPGSIGLYVFLYPGGVLPDRVWFDSHLVRHATCVGLGYTLADTLLKAVCPPLYDRTMTLHHVIALCGGYAVSVDPVLPYFINFWLMMELSGPFLHLRSILLGLGQGQSRLYRVNGVSLWVVFLACRVVTIPVWWARFSQHVTSDELSGFRLVTLISVFVLHPAINVLNLYWFGKISWLVFRYLKRS</sequence>
<dbReference type="PANTHER" id="PTHR13439">
    <property type="entry name" value="CT120 PROTEIN"/>
    <property type="match status" value="1"/>
</dbReference>
<dbReference type="PANTHER" id="PTHR13439:SF0">
    <property type="entry name" value="TOPOISOMERASE I DAMAGE AFFECTED PROTEIN 4"/>
    <property type="match status" value="1"/>
</dbReference>
<keyword evidence="3 6" id="KW-1133">Transmembrane helix</keyword>
<proteinExistence type="predicted"/>
<accession>A0A8K0EVX5</accession>
<keyword evidence="9" id="KW-1185">Reference proteome</keyword>
<dbReference type="InterPro" id="IPR050846">
    <property type="entry name" value="TLCD"/>
</dbReference>
<feature type="transmembrane region" description="Helical" evidence="6">
    <location>
        <begin position="142"/>
        <end position="163"/>
    </location>
</feature>
<gene>
    <name evidence="8" type="primary">TMEM56</name>
    <name evidence="8" type="ORF">BLAG_LOCUS22997</name>
</gene>
<feature type="transmembrane region" description="Helical" evidence="6">
    <location>
        <begin position="175"/>
        <end position="193"/>
    </location>
</feature>
<evidence type="ECO:0000256" key="5">
    <source>
        <dbReference type="PROSITE-ProRule" id="PRU00205"/>
    </source>
</evidence>
<dbReference type="AlphaFoldDB" id="A0A8K0EVX5"/>
<reference evidence="8" key="1">
    <citation type="submission" date="2022-01" db="EMBL/GenBank/DDBJ databases">
        <authorList>
            <person name="Braso-Vives M."/>
        </authorList>
    </citation>
    <scope>NUCLEOTIDE SEQUENCE</scope>
</reference>
<evidence type="ECO:0000256" key="3">
    <source>
        <dbReference type="ARBA" id="ARBA00022989"/>
    </source>
</evidence>
<evidence type="ECO:0000313" key="8">
    <source>
        <dbReference type="EMBL" id="CAH1270818.1"/>
    </source>
</evidence>
<keyword evidence="4 5" id="KW-0472">Membrane</keyword>
<dbReference type="SMART" id="SM00724">
    <property type="entry name" value="TLC"/>
    <property type="match status" value="1"/>
</dbReference>
<name>A0A8K0EVX5_BRALA</name>
<dbReference type="InterPro" id="IPR006634">
    <property type="entry name" value="TLC-dom"/>
</dbReference>
<dbReference type="Pfam" id="PF03798">
    <property type="entry name" value="TRAM_LAG1_CLN8"/>
    <property type="match status" value="1"/>
</dbReference>
<feature type="domain" description="TLC" evidence="7">
    <location>
        <begin position="43"/>
        <end position="243"/>
    </location>
</feature>